<evidence type="ECO:0000313" key="2">
    <source>
        <dbReference type="EMBL" id="CAG9808239.1"/>
    </source>
</evidence>
<dbReference type="AlphaFoldDB" id="A0A9N9WT88"/>
<protein>
    <recommendedName>
        <fullName evidence="1">Tudor domain-containing protein</fullName>
    </recommendedName>
</protein>
<dbReference type="InterPro" id="IPR002999">
    <property type="entry name" value="Tudor"/>
</dbReference>
<evidence type="ECO:0000313" key="3">
    <source>
        <dbReference type="Proteomes" id="UP001153620"/>
    </source>
</evidence>
<evidence type="ECO:0000259" key="1">
    <source>
        <dbReference type="Pfam" id="PF00567"/>
    </source>
</evidence>
<name>A0A9N9WT88_9DIPT</name>
<dbReference type="Pfam" id="PF00567">
    <property type="entry name" value="TUDOR"/>
    <property type="match status" value="1"/>
</dbReference>
<feature type="domain" description="Tudor" evidence="1">
    <location>
        <begin position="113"/>
        <end position="230"/>
    </location>
</feature>
<dbReference type="Proteomes" id="UP001153620">
    <property type="component" value="Chromosome 3"/>
</dbReference>
<dbReference type="SUPFAM" id="SSF63748">
    <property type="entry name" value="Tudor/PWWP/MBT"/>
    <property type="match status" value="1"/>
</dbReference>
<keyword evidence="3" id="KW-1185">Reference proteome</keyword>
<accession>A0A9N9WT88</accession>
<proteinExistence type="predicted"/>
<dbReference type="Gene3D" id="2.30.30.140">
    <property type="match status" value="1"/>
</dbReference>
<gene>
    <name evidence="2" type="ORF">CHIRRI_LOCUS11081</name>
</gene>
<reference evidence="2" key="1">
    <citation type="submission" date="2022-01" db="EMBL/GenBank/DDBJ databases">
        <authorList>
            <person name="King R."/>
        </authorList>
    </citation>
    <scope>NUCLEOTIDE SEQUENCE</scope>
</reference>
<sequence>MMAEVCVTKSKSKEEFDVENSELTRNLSIGSLSEAVEKVLLWFARNDECSSLGDCFEALSLKSSKGSIINDDESFNTPSFQSDDEDLHENLKESCLKVKELKTPVVPIQLNHQDNYDVTLINFQSLDSFFVTIKRADDKKWNRLIRRLKKLQIKNRLEPLEEFIRGNPCLVEVNGELHRAIVQNCNTKTAICFGIDTGKVYLVNLFKDFIYYMSPKIRNTIEFQAINCKLFDVRLPHDPDITKLVYDTVISKISKPQVKVVKTKASRFIDDNCMAFDNYEVMLFGHDRKTSINQQIAFSIQGMKDYDLDNF</sequence>
<organism evidence="2 3">
    <name type="scientific">Chironomus riparius</name>
    <dbReference type="NCBI Taxonomy" id="315576"/>
    <lineage>
        <taxon>Eukaryota</taxon>
        <taxon>Metazoa</taxon>
        <taxon>Ecdysozoa</taxon>
        <taxon>Arthropoda</taxon>
        <taxon>Hexapoda</taxon>
        <taxon>Insecta</taxon>
        <taxon>Pterygota</taxon>
        <taxon>Neoptera</taxon>
        <taxon>Endopterygota</taxon>
        <taxon>Diptera</taxon>
        <taxon>Nematocera</taxon>
        <taxon>Chironomoidea</taxon>
        <taxon>Chironomidae</taxon>
        <taxon>Chironominae</taxon>
        <taxon>Chironomus</taxon>
    </lineage>
</organism>
<dbReference type="EMBL" id="OU895879">
    <property type="protein sequence ID" value="CAG9808239.1"/>
    <property type="molecule type" value="Genomic_DNA"/>
</dbReference>
<reference evidence="2" key="2">
    <citation type="submission" date="2022-10" db="EMBL/GenBank/DDBJ databases">
        <authorList>
            <consortium name="ENA_rothamsted_submissions"/>
            <consortium name="culmorum"/>
            <person name="King R."/>
        </authorList>
    </citation>
    <scope>NUCLEOTIDE SEQUENCE</scope>
</reference>